<protein>
    <recommendedName>
        <fullName evidence="2">PH domain-containing protein</fullName>
    </recommendedName>
</protein>
<proteinExistence type="predicted"/>
<evidence type="ECO:0000313" key="3">
    <source>
        <dbReference type="Ensembl" id="ENSXCOP00000023675.1"/>
    </source>
</evidence>
<keyword evidence="4" id="KW-1185">Reference proteome</keyword>
<evidence type="ECO:0000313" key="4">
    <source>
        <dbReference type="Proteomes" id="UP000261380"/>
    </source>
</evidence>
<dbReference type="PANTHER" id="PTHR15871:SF2">
    <property type="entry name" value="PLECKSTRIN HOMOLOGY DOMAIN-CONTAINING FAMILY O MEMBER 2"/>
    <property type="match status" value="1"/>
</dbReference>
<dbReference type="InterPro" id="IPR001849">
    <property type="entry name" value="PH_domain"/>
</dbReference>
<feature type="compositionally biased region" description="Basic and acidic residues" evidence="1">
    <location>
        <begin position="356"/>
        <end position="376"/>
    </location>
</feature>
<dbReference type="AlphaFoldDB" id="A0A3B5MJ89"/>
<accession>A0A3B5MJ89</accession>
<dbReference type="PANTHER" id="PTHR15871">
    <property type="entry name" value="PH DOMAIN-CONTAINING PROTEIN"/>
    <property type="match status" value="1"/>
</dbReference>
<name>A0A3B5MJ89_9TELE</name>
<sequence>AEEHSYLHKAGWVKKAHGRLLTSYKDRYLHVEKTEVVVYENEDLQNCLERLDLENYETCHELKSTFKKKHRLVLIRSPKSGNKIHDVKFQTQTVEEKEAWIKALSDCISRAKNKVFDEVKVDESSNLEHITRTRPQGNRNRRPPTRIHMKEVWTLNLNIMVYKTDFMFFKVVKPPMPPSKEYKPSVTPWEVILQDETTDDKKNTNPPPTPPNKPSSGGSLSNPVEVLPTSPNHQPPTPPSKDMKPSQMVVEPKQQTQDTATEQSEDETAMINDEVDQSEETVQNREPKMTSNKPKVLAEDLSTVTQPEGSHSTASDTSARSLKGEEASLQSVPSVVVCTDNPLTETLNLSPLLHHLPGEKKKKAEEKSVDSGQHSDDESEGSVSEDTLAASTAALHGSHAGLDVLDGTEDEREISVNLRPSASLQVKPDVTPCRRSEPFQKPLKSSIKARSASIGDLLSDSLGSGQLKTTCKAENEWSISPFQNSVTKLETEVALEMKNTSELLSQAQERSYAEVMPEDLLAKALEKLQRADCVLREVKKLKITKKRMSW</sequence>
<dbReference type="STRING" id="32473.ENSXCOP00000023675"/>
<feature type="region of interest" description="Disordered" evidence="1">
    <location>
        <begin position="425"/>
        <end position="445"/>
    </location>
</feature>
<dbReference type="InterPro" id="IPR011993">
    <property type="entry name" value="PH-like_dom_sf"/>
</dbReference>
<dbReference type="SMART" id="SM00233">
    <property type="entry name" value="PH"/>
    <property type="match status" value="1"/>
</dbReference>
<dbReference type="Pfam" id="PF00169">
    <property type="entry name" value="PH"/>
    <property type="match status" value="1"/>
</dbReference>
<dbReference type="InterPro" id="IPR043448">
    <property type="entry name" value="PKHO1/2"/>
</dbReference>
<dbReference type="GeneTree" id="ENSGT00530000063760"/>
<feature type="domain" description="PH" evidence="2">
    <location>
        <begin position="6"/>
        <end position="109"/>
    </location>
</feature>
<dbReference type="GO" id="GO:0071888">
    <property type="term" value="P:macrophage apoptotic process"/>
    <property type="evidence" value="ECO:0007669"/>
    <property type="project" value="TreeGrafter"/>
</dbReference>
<feature type="compositionally biased region" description="Polar residues" evidence="1">
    <location>
        <begin position="253"/>
        <end position="262"/>
    </location>
</feature>
<dbReference type="Proteomes" id="UP000261380">
    <property type="component" value="Unplaced"/>
</dbReference>
<dbReference type="Ensembl" id="ENSXCOT00000023958.1">
    <property type="protein sequence ID" value="ENSXCOP00000023675.1"/>
    <property type="gene ID" value="ENSXCOG00000017684.1"/>
</dbReference>
<dbReference type="PROSITE" id="PS50003">
    <property type="entry name" value="PH_DOMAIN"/>
    <property type="match status" value="1"/>
</dbReference>
<feature type="region of interest" description="Disordered" evidence="1">
    <location>
        <begin position="196"/>
        <end position="386"/>
    </location>
</feature>
<evidence type="ECO:0000259" key="2">
    <source>
        <dbReference type="PROSITE" id="PS50003"/>
    </source>
</evidence>
<dbReference type="SUPFAM" id="SSF50729">
    <property type="entry name" value="PH domain-like"/>
    <property type="match status" value="1"/>
</dbReference>
<reference evidence="3" key="1">
    <citation type="submission" date="2025-08" db="UniProtKB">
        <authorList>
            <consortium name="Ensembl"/>
        </authorList>
    </citation>
    <scope>IDENTIFICATION</scope>
</reference>
<evidence type="ECO:0000256" key="1">
    <source>
        <dbReference type="SAM" id="MobiDB-lite"/>
    </source>
</evidence>
<reference evidence="3" key="2">
    <citation type="submission" date="2025-09" db="UniProtKB">
        <authorList>
            <consortium name="Ensembl"/>
        </authorList>
    </citation>
    <scope>IDENTIFICATION</scope>
</reference>
<feature type="compositionally biased region" description="Acidic residues" evidence="1">
    <location>
        <begin position="263"/>
        <end position="279"/>
    </location>
</feature>
<dbReference type="Gene3D" id="2.30.29.30">
    <property type="entry name" value="Pleckstrin-homology domain (PH domain)/Phosphotyrosine-binding domain (PTB)"/>
    <property type="match status" value="1"/>
</dbReference>
<organism evidence="3 4">
    <name type="scientific">Xiphophorus couchianus</name>
    <name type="common">Monterrey platyfish</name>
    <dbReference type="NCBI Taxonomy" id="32473"/>
    <lineage>
        <taxon>Eukaryota</taxon>
        <taxon>Metazoa</taxon>
        <taxon>Chordata</taxon>
        <taxon>Craniata</taxon>
        <taxon>Vertebrata</taxon>
        <taxon>Euteleostomi</taxon>
        <taxon>Actinopterygii</taxon>
        <taxon>Neopterygii</taxon>
        <taxon>Teleostei</taxon>
        <taxon>Neoteleostei</taxon>
        <taxon>Acanthomorphata</taxon>
        <taxon>Ovalentaria</taxon>
        <taxon>Atherinomorphae</taxon>
        <taxon>Cyprinodontiformes</taxon>
        <taxon>Poeciliidae</taxon>
        <taxon>Poeciliinae</taxon>
        <taxon>Xiphophorus</taxon>
    </lineage>
</organism>
<feature type="compositionally biased region" description="Polar residues" evidence="1">
    <location>
        <begin position="302"/>
        <end position="320"/>
    </location>
</feature>